<protein>
    <recommendedName>
        <fullName evidence="1">IraD/Gp25-like domain-containing protein</fullName>
    </recommendedName>
</protein>
<evidence type="ECO:0000313" key="2">
    <source>
        <dbReference type="EMBL" id="GEC97094.1"/>
    </source>
</evidence>
<dbReference type="RefSeq" id="WP_141354075.1">
    <property type="nucleotide sequence ID" value="NZ_BJNV01000065.1"/>
</dbReference>
<dbReference type="SUPFAM" id="SSF160719">
    <property type="entry name" value="gpW/gp25-like"/>
    <property type="match status" value="1"/>
</dbReference>
<dbReference type="InterPro" id="IPR053176">
    <property type="entry name" value="T6SS_TssE1-like"/>
</dbReference>
<accession>A0A4Y4D030</accession>
<dbReference type="NCBIfam" id="TIGR03357">
    <property type="entry name" value="VI_zyme"/>
    <property type="match status" value="1"/>
</dbReference>
<dbReference type="InterPro" id="IPR017737">
    <property type="entry name" value="TssE1-like"/>
</dbReference>
<dbReference type="OrthoDB" id="119583at2"/>
<gene>
    <name evidence="2" type="ORF">ZRA01_31670</name>
</gene>
<dbReference type="EMBL" id="BJNV01000065">
    <property type="protein sequence ID" value="GEC97094.1"/>
    <property type="molecule type" value="Genomic_DNA"/>
</dbReference>
<proteinExistence type="predicted"/>
<dbReference type="Gene3D" id="3.10.450.40">
    <property type="match status" value="1"/>
</dbReference>
<evidence type="ECO:0000259" key="1">
    <source>
        <dbReference type="Pfam" id="PF04965"/>
    </source>
</evidence>
<dbReference type="InterPro" id="IPR007048">
    <property type="entry name" value="IraD/Gp25-like"/>
</dbReference>
<dbReference type="PANTHER" id="PTHR38595">
    <property type="entry name" value="CYTOPLASMIC PROTEIN-RELATED"/>
    <property type="match status" value="1"/>
</dbReference>
<dbReference type="AlphaFoldDB" id="A0A4Y4D030"/>
<comment type="caution">
    <text evidence="2">The sequence shown here is derived from an EMBL/GenBank/DDBJ whole genome shotgun (WGS) entry which is preliminary data.</text>
</comment>
<organism evidence="2 3">
    <name type="scientific">Zoogloea ramigera</name>
    <dbReference type="NCBI Taxonomy" id="350"/>
    <lineage>
        <taxon>Bacteria</taxon>
        <taxon>Pseudomonadati</taxon>
        <taxon>Pseudomonadota</taxon>
        <taxon>Betaproteobacteria</taxon>
        <taxon>Rhodocyclales</taxon>
        <taxon>Zoogloeaceae</taxon>
        <taxon>Zoogloea</taxon>
    </lineage>
</organism>
<dbReference type="Proteomes" id="UP000318422">
    <property type="component" value="Unassembled WGS sequence"/>
</dbReference>
<keyword evidence="3" id="KW-1185">Reference proteome</keyword>
<reference evidence="2 3" key="1">
    <citation type="submission" date="2019-06" db="EMBL/GenBank/DDBJ databases">
        <title>Whole genome shotgun sequence of Zoogloea ramigera NBRC 15342.</title>
        <authorList>
            <person name="Hosoyama A."/>
            <person name="Uohara A."/>
            <person name="Ohji S."/>
            <person name="Ichikawa N."/>
        </authorList>
    </citation>
    <scope>NUCLEOTIDE SEQUENCE [LARGE SCALE GENOMIC DNA]</scope>
    <source>
        <strain evidence="2 3">NBRC 15342</strain>
    </source>
</reference>
<feature type="domain" description="IraD/Gp25-like" evidence="1">
    <location>
        <begin position="30"/>
        <end position="130"/>
    </location>
</feature>
<sequence>MIKGFEPSLFDKLFDDPPLAAVRRKLSLDELKDSVARDLEALLNTRVVFDAALAQDFPMAQASVAGFGLADFAGLSLASVHDRQRICTGIERAVALHEPRLQDVRVELELQRQAINALHFSIRAVLVVNPAQEPVAFDALLRPTSLQYSVSRARRAVVAP</sequence>
<name>A0A4Y4D030_ZOORA</name>
<dbReference type="PANTHER" id="PTHR38595:SF2">
    <property type="entry name" value="TYPE VI SECRETION SYSTEM BASEPLATE SUBUNIT TSSE"/>
    <property type="match status" value="1"/>
</dbReference>
<evidence type="ECO:0000313" key="3">
    <source>
        <dbReference type="Proteomes" id="UP000318422"/>
    </source>
</evidence>
<dbReference type="Pfam" id="PF04965">
    <property type="entry name" value="GPW_gp25"/>
    <property type="match status" value="1"/>
</dbReference>